<proteinExistence type="predicted"/>
<protein>
    <submittedName>
        <fullName evidence="2">Chromosome undetermined scaffold_1, whole genome shotgun sequence</fullName>
    </submittedName>
</protein>
<reference evidence="2 3" key="2">
    <citation type="journal article" date="2006" name="Nature">
        <title>Global trends of whole-genome duplications revealed by the ciliate Paramecium tetraurelia.</title>
        <authorList>
            <consortium name="Genoscope"/>
            <person name="Aury J.-M."/>
            <person name="Jaillon O."/>
            <person name="Duret L."/>
            <person name="Noel B."/>
            <person name="Jubin C."/>
            <person name="Porcel B.M."/>
            <person name="Segurens B."/>
            <person name="Daubin V."/>
            <person name="Anthouard V."/>
            <person name="Aiach N."/>
            <person name="Arnaiz O."/>
            <person name="Billaut A."/>
            <person name="Beisson J."/>
            <person name="Blanc I."/>
            <person name="Bouhouche K."/>
            <person name="Camara F."/>
            <person name="Duharcourt S."/>
            <person name="Guigo R."/>
            <person name="Gogendeau D."/>
            <person name="Katinka M."/>
            <person name="Keller A.-M."/>
            <person name="Kissmehl R."/>
            <person name="Klotz C."/>
            <person name="Koll F."/>
            <person name="Le Moue A."/>
            <person name="Lepere C."/>
            <person name="Malinsky S."/>
            <person name="Nowacki M."/>
            <person name="Nowak J.K."/>
            <person name="Plattner H."/>
            <person name="Poulain J."/>
            <person name="Ruiz F."/>
            <person name="Serrano V."/>
            <person name="Zagulski M."/>
            <person name="Dessen P."/>
            <person name="Betermier M."/>
            <person name="Weissenbach J."/>
            <person name="Scarpelli C."/>
            <person name="Schachter V."/>
            <person name="Sperling L."/>
            <person name="Meyer E."/>
            <person name="Cohen J."/>
            <person name="Wincker P."/>
        </authorList>
    </citation>
    <scope>NUCLEOTIDE SEQUENCE [LARGE SCALE GENOMIC DNA]</scope>
    <source>
        <strain evidence="2 3">Stock d4-2</strain>
    </source>
</reference>
<keyword evidence="3" id="KW-1185">Reference proteome</keyword>
<dbReference type="KEGG" id="ptm:GSPATT00000167001"/>
<sequence>MNRTNKKIVFEDDISSTQSSEGEDYIPKRIISKSNTRRIHKIPIELQQQLFRQVFQEGKQIKEVAKALNLNYSSAKSLIHYYKNNKRSAPSAVLEVLSGKKVLVCRVSQKIDKKYNNLKIEVRQNNQILHSYNYYEPLTTIK</sequence>
<dbReference type="EMBL" id="CT867985">
    <property type="protein sequence ID" value="CAK55732.1"/>
    <property type="molecule type" value="Genomic_DNA"/>
</dbReference>
<evidence type="ECO:0000313" key="1">
    <source>
        <dbReference type="EMBL" id="CAH03527.1"/>
    </source>
</evidence>
<evidence type="ECO:0000313" key="2">
    <source>
        <dbReference type="EMBL" id="CAK55732.1"/>
    </source>
</evidence>
<gene>
    <name evidence="2" type="ORF">GSPATT00000167001</name>
    <name evidence="1" type="ORF">PTMB.329c</name>
</gene>
<dbReference type="EMBL" id="CR548612">
    <property type="protein sequence ID" value="CAH03527.1"/>
    <property type="molecule type" value="Genomic_DNA"/>
</dbReference>
<dbReference type="GeneID" id="5008914"/>
<dbReference type="RefSeq" id="XP_001423130.1">
    <property type="nucleotide sequence ID" value="XM_001423093.1"/>
</dbReference>
<dbReference type="AlphaFoldDB" id="Q6BFP3"/>
<accession>Q6BFP3</accession>
<dbReference type="OMA" id="NNQILHF"/>
<name>Q6BFP3_PARTE</name>
<reference evidence="1" key="4">
    <citation type="submission" date="2006-11" db="EMBL/GenBank/DDBJ databases">
        <title>Paramecium megabase sequencing project.</title>
        <authorList>
            <person name="Nowak J.K."/>
            <person name="Migdalski A."/>
            <person name="Gromadka R."/>
            <person name="Zagulski M."/>
        </authorList>
    </citation>
    <scope>NUCLEOTIDE SEQUENCE</scope>
    <source>
        <strain evidence="1">Stock d4-2</strain>
    </source>
</reference>
<dbReference type="KEGG" id="ptm:PTMB.329c"/>
<dbReference type="Proteomes" id="UP000000600">
    <property type="component" value="Unassembled WGS sequence"/>
</dbReference>
<dbReference type="RefSeq" id="XP_001347154.1">
    <property type="nucleotide sequence ID" value="XM_001347118.1"/>
</dbReference>
<reference evidence="1 3" key="1">
    <citation type="journal article" date="2004" name="Curr. Biol.">
        <title>High coding density on the largest Paramecium tetraurelia somatic chromosome.</title>
        <authorList>
            <person name="Zagulski M."/>
            <person name="Nowak J.K."/>
            <person name="Le Mouel A."/>
            <person name="Nowacki M."/>
            <person name="Migdalski A."/>
            <person name="Gromadka R."/>
            <person name="Noel B."/>
            <person name="Blanc I."/>
            <person name="Dessen P."/>
            <person name="Wincker P."/>
            <person name="Keller A.M."/>
            <person name="Cohen J."/>
            <person name="Meyer E."/>
            <person name="Sperling L."/>
        </authorList>
    </citation>
    <scope>NUCLEOTIDE SEQUENCE [LARGE SCALE GENOMIC DNA]</scope>
    <source>
        <strain evidence="1 3">Stock d4-2</strain>
    </source>
</reference>
<organism evidence="1 3">
    <name type="scientific">Paramecium tetraurelia</name>
    <dbReference type="NCBI Taxonomy" id="5888"/>
    <lineage>
        <taxon>Eukaryota</taxon>
        <taxon>Sar</taxon>
        <taxon>Alveolata</taxon>
        <taxon>Ciliophora</taxon>
        <taxon>Intramacronucleata</taxon>
        <taxon>Oligohymenophorea</taxon>
        <taxon>Peniculida</taxon>
        <taxon>Parameciidae</taxon>
        <taxon>Paramecium</taxon>
    </lineage>
</organism>
<dbReference type="InParanoid" id="Q6BFP3"/>
<dbReference type="HOGENOM" id="CLU_147032_0_0_1"/>
<reference evidence="2" key="3">
    <citation type="submission" date="2006-03" db="EMBL/GenBank/DDBJ databases">
        <authorList>
            <consortium name="Genoscope"/>
        </authorList>
    </citation>
    <scope>NUCLEOTIDE SEQUENCE</scope>
    <source>
        <strain evidence="2">Stock d4-2</strain>
    </source>
</reference>
<dbReference type="GeneID" id="79574147"/>
<evidence type="ECO:0000313" key="3">
    <source>
        <dbReference type="Proteomes" id="UP000000600"/>
    </source>
</evidence>
<dbReference type="OrthoDB" id="299943at2759"/>